<reference evidence="2 3" key="1">
    <citation type="journal article" date="2024" name="G3 (Bethesda)">
        <title>Genome assembly of Hibiscus sabdariffa L. provides insights into metabolisms of medicinal natural products.</title>
        <authorList>
            <person name="Kim T."/>
        </authorList>
    </citation>
    <scope>NUCLEOTIDE SEQUENCE [LARGE SCALE GENOMIC DNA]</scope>
    <source>
        <strain evidence="2">TK-2024</strain>
        <tissue evidence="2">Old leaves</tissue>
    </source>
</reference>
<sequence length="91" mass="9564">MSTSLLEVTSLASKDDITIYAALPVAPSSNYVNVSRWYNHVHALLWILGVTAGEGCGVVVEGFAPVEAIATSPPEDSKATAVEDDDDDISV</sequence>
<comment type="caution">
    <text evidence="2">The sequence shown here is derived from an EMBL/GenBank/DDBJ whole genome shotgun (WGS) entry which is preliminary data.</text>
</comment>
<dbReference type="EMBL" id="JBBPBM010000014">
    <property type="protein sequence ID" value="KAK8560152.1"/>
    <property type="molecule type" value="Genomic_DNA"/>
</dbReference>
<feature type="region of interest" description="Disordered" evidence="1">
    <location>
        <begin position="72"/>
        <end position="91"/>
    </location>
</feature>
<dbReference type="Proteomes" id="UP001472677">
    <property type="component" value="Unassembled WGS sequence"/>
</dbReference>
<protein>
    <submittedName>
        <fullName evidence="2">Uncharacterized protein</fullName>
    </submittedName>
</protein>
<organism evidence="2 3">
    <name type="scientific">Hibiscus sabdariffa</name>
    <name type="common">roselle</name>
    <dbReference type="NCBI Taxonomy" id="183260"/>
    <lineage>
        <taxon>Eukaryota</taxon>
        <taxon>Viridiplantae</taxon>
        <taxon>Streptophyta</taxon>
        <taxon>Embryophyta</taxon>
        <taxon>Tracheophyta</taxon>
        <taxon>Spermatophyta</taxon>
        <taxon>Magnoliopsida</taxon>
        <taxon>eudicotyledons</taxon>
        <taxon>Gunneridae</taxon>
        <taxon>Pentapetalae</taxon>
        <taxon>rosids</taxon>
        <taxon>malvids</taxon>
        <taxon>Malvales</taxon>
        <taxon>Malvaceae</taxon>
        <taxon>Malvoideae</taxon>
        <taxon>Hibiscus</taxon>
    </lineage>
</organism>
<proteinExistence type="predicted"/>
<feature type="compositionally biased region" description="Acidic residues" evidence="1">
    <location>
        <begin position="82"/>
        <end position="91"/>
    </location>
</feature>
<evidence type="ECO:0000313" key="3">
    <source>
        <dbReference type="Proteomes" id="UP001472677"/>
    </source>
</evidence>
<name>A0ABR2EFW7_9ROSI</name>
<accession>A0ABR2EFW7</accession>
<evidence type="ECO:0000256" key="1">
    <source>
        <dbReference type="SAM" id="MobiDB-lite"/>
    </source>
</evidence>
<evidence type="ECO:0000313" key="2">
    <source>
        <dbReference type="EMBL" id="KAK8560152.1"/>
    </source>
</evidence>
<gene>
    <name evidence="2" type="ORF">V6N12_012955</name>
</gene>
<keyword evidence="3" id="KW-1185">Reference proteome</keyword>